<dbReference type="PANTHER" id="PTHR19879">
    <property type="entry name" value="TRANSCRIPTION INITIATION FACTOR TFIID"/>
    <property type="match status" value="1"/>
</dbReference>
<protein>
    <submittedName>
        <fullName evidence="4">TRANSCRIPTION INITIATION FACTOR TFIID</fullName>
    </submittedName>
</protein>
<keyword evidence="5" id="KW-1185">Reference proteome</keyword>
<dbReference type="GO" id="GO:0006367">
    <property type="term" value="P:transcription initiation at RNA polymerase II promoter"/>
    <property type="evidence" value="ECO:0007669"/>
    <property type="project" value="TreeGrafter"/>
</dbReference>
<dbReference type="PROSITE" id="PS00678">
    <property type="entry name" value="WD_REPEATS_1"/>
    <property type="match status" value="1"/>
</dbReference>
<dbReference type="Gene3D" id="2.130.10.10">
    <property type="entry name" value="YVTN repeat-like/Quinoprotein amine dehydrogenase"/>
    <property type="match status" value="2"/>
</dbReference>
<dbReference type="PANTHER" id="PTHR19879:SF1">
    <property type="entry name" value="CANNONBALL-RELATED"/>
    <property type="match status" value="1"/>
</dbReference>
<feature type="repeat" description="WD" evidence="3">
    <location>
        <begin position="81"/>
        <end position="107"/>
    </location>
</feature>
<dbReference type="EMBL" id="JAPFFM010000006">
    <property type="protein sequence ID" value="KAJ6758661.1"/>
    <property type="molecule type" value="Genomic_DNA"/>
</dbReference>
<dbReference type="SMART" id="SM00320">
    <property type="entry name" value="WD40"/>
    <property type="match status" value="1"/>
</dbReference>
<accession>A0A9Q0W256</accession>
<dbReference type="InterPro" id="IPR001680">
    <property type="entry name" value="WD40_rpt"/>
</dbReference>
<evidence type="ECO:0000256" key="1">
    <source>
        <dbReference type="ARBA" id="ARBA00022574"/>
    </source>
</evidence>
<keyword evidence="2" id="KW-0677">Repeat</keyword>
<proteinExistence type="predicted"/>
<gene>
    <name evidence="4" type="ORF">OIU74_025331</name>
</gene>
<dbReference type="InterPro" id="IPR019775">
    <property type="entry name" value="WD40_repeat_CS"/>
</dbReference>
<reference evidence="4" key="2">
    <citation type="journal article" date="2023" name="Int. J. Mol. Sci.">
        <title>De Novo Assembly and Annotation of 11 Diverse Shrub Willow (Salix) Genomes Reveals Novel Gene Organization in Sex-Linked Regions.</title>
        <authorList>
            <person name="Hyden B."/>
            <person name="Feng K."/>
            <person name="Yates T.B."/>
            <person name="Jawdy S."/>
            <person name="Cereghino C."/>
            <person name="Smart L.B."/>
            <person name="Muchero W."/>
        </authorList>
    </citation>
    <scope>NUCLEOTIDE SEQUENCE</scope>
    <source>
        <tissue evidence="4">Shoot tip</tissue>
    </source>
</reference>
<dbReference type="InterPro" id="IPR011047">
    <property type="entry name" value="Quinoprotein_ADH-like_sf"/>
</dbReference>
<evidence type="ECO:0000313" key="5">
    <source>
        <dbReference type="Proteomes" id="UP001151752"/>
    </source>
</evidence>
<dbReference type="Pfam" id="PF00400">
    <property type="entry name" value="WD40"/>
    <property type="match status" value="2"/>
</dbReference>
<dbReference type="GO" id="GO:0005669">
    <property type="term" value="C:transcription factor TFIID complex"/>
    <property type="evidence" value="ECO:0007669"/>
    <property type="project" value="TreeGrafter"/>
</dbReference>
<dbReference type="SUPFAM" id="SSF50998">
    <property type="entry name" value="Quinoprotein alcohol dehydrogenase-like"/>
    <property type="match status" value="1"/>
</dbReference>
<name>A0A9Q0W256_9ROSI</name>
<dbReference type="GO" id="GO:0016251">
    <property type="term" value="F:RNA polymerase II general transcription initiation factor activity"/>
    <property type="evidence" value="ECO:0007669"/>
    <property type="project" value="TreeGrafter"/>
</dbReference>
<evidence type="ECO:0000313" key="4">
    <source>
        <dbReference type="EMBL" id="KAJ6758661.1"/>
    </source>
</evidence>
<dbReference type="Proteomes" id="UP001151752">
    <property type="component" value="Chromosome 18"/>
</dbReference>
<evidence type="ECO:0000256" key="3">
    <source>
        <dbReference type="PROSITE-ProRule" id="PRU00221"/>
    </source>
</evidence>
<dbReference type="AlphaFoldDB" id="A0A9Q0W256"/>
<dbReference type="PROSITE" id="PS50082">
    <property type="entry name" value="WD_REPEATS_2"/>
    <property type="match status" value="1"/>
</dbReference>
<dbReference type="InterPro" id="IPR015943">
    <property type="entry name" value="WD40/YVTN_repeat-like_dom_sf"/>
</dbReference>
<organism evidence="4 5">
    <name type="scientific">Salix koriyanagi</name>
    <dbReference type="NCBI Taxonomy" id="2511006"/>
    <lineage>
        <taxon>Eukaryota</taxon>
        <taxon>Viridiplantae</taxon>
        <taxon>Streptophyta</taxon>
        <taxon>Embryophyta</taxon>
        <taxon>Tracheophyta</taxon>
        <taxon>Spermatophyta</taxon>
        <taxon>Magnoliopsida</taxon>
        <taxon>eudicotyledons</taxon>
        <taxon>Gunneridae</taxon>
        <taxon>Pentapetalae</taxon>
        <taxon>rosids</taxon>
        <taxon>fabids</taxon>
        <taxon>Malpighiales</taxon>
        <taxon>Salicaceae</taxon>
        <taxon>Saliceae</taxon>
        <taxon>Salix</taxon>
    </lineage>
</organism>
<sequence>MWSMHGIQPLRIMCLQWHVNCNCASPLAPVTKQFGCGMYRAGSVSAFFIGHRSMILSLAMSPDGRRHMASADEDGTIKTCEGSLLASGSADCTVKLWDATTTTKAARRTEERFRVLKTLPTKSTPVYTSRFSRRNLLFAAGALAKRLAQSVNPKTPALKSKNSTDSGTISWKKQLGFGNHPCIFPPWNFFVYPSVRKKADKLFPGIVIISGTEKTIFEGFRSRCMQSPGENSSPPLYLLRNSHDDNSRIAMHASGTRLMSAFLEMSAYEQGVLGHDWK</sequence>
<evidence type="ECO:0000256" key="2">
    <source>
        <dbReference type="ARBA" id="ARBA00022737"/>
    </source>
</evidence>
<comment type="caution">
    <text evidence="4">The sequence shown here is derived from an EMBL/GenBank/DDBJ whole genome shotgun (WGS) entry which is preliminary data.</text>
</comment>
<reference evidence="4" key="1">
    <citation type="submission" date="2022-11" db="EMBL/GenBank/DDBJ databases">
        <authorList>
            <person name="Hyden B.L."/>
            <person name="Feng K."/>
            <person name="Yates T."/>
            <person name="Jawdy S."/>
            <person name="Smart L.B."/>
            <person name="Muchero W."/>
        </authorList>
    </citation>
    <scope>NUCLEOTIDE SEQUENCE</scope>
    <source>
        <tissue evidence="4">Shoot tip</tissue>
    </source>
</reference>
<keyword evidence="1 3" id="KW-0853">WD repeat</keyword>